<evidence type="ECO:0000256" key="2">
    <source>
        <dbReference type="ARBA" id="ARBA00022723"/>
    </source>
</evidence>
<dbReference type="AlphaFoldDB" id="A0A0L6V6Y2"/>
<evidence type="ECO:0000259" key="9">
    <source>
        <dbReference type="PROSITE" id="PS50157"/>
    </source>
</evidence>
<keyword evidence="6" id="KW-0539">Nucleus</keyword>
<dbReference type="InterPro" id="IPR013087">
    <property type="entry name" value="Znf_C2H2_type"/>
</dbReference>
<keyword evidence="5" id="KW-0862">Zinc</keyword>
<dbReference type="PANTHER" id="PTHR24376:SF235">
    <property type="entry name" value="C2H2-TYPE DOMAIN-CONTAINING PROTEIN"/>
    <property type="match status" value="1"/>
</dbReference>
<comment type="caution">
    <text evidence="10">The sequence shown here is derived from an EMBL/GenBank/DDBJ whole genome shotgun (WGS) entry which is preliminary data.</text>
</comment>
<dbReference type="Pfam" id="PF12874">
    <property type="entry name" value="zf-met"/>
    <property type="match status" value="1"/>
</dbReference>
<dbReference type="Pfam" id="PF00096">
    <property type="entry name" value="zf-C2H2"/>
    <property type="match status" value="1"/>
</dbReference>
<dbReference type="SMART" id="SM00355">
    <property type="entry name" value="ZnF_C2H2"/>
    <property type="match status" value="8"/>
</dbReference>
<dbReference type="GO" id="GO:0000978">
    <property type="term" value="F:RNA polymerase II cis-regulatory region sequence-specific DNA binding"/>
    <property type="evidence" value="ECO:0007669"/>
    <property type="project" value="TreeGrafter"/>
</dbReference>
<evidence type="ECO:0000256" key="4">
    <source>
        <dbReference type="ARBA" id="ARBA00022771"/>
    </source>
</evidence>
<dbReference type="PROSITE" id="PS00028">
    <property type="entry name" value="ZINC_FINGER_C2H2_1"/>
    <property type="match status" value="2"/>
</dbReference>
<keyword evidence="11" id="KW-1185">Reference proteome</keyword>
<dbReference type="GO" id="GO:0008270">
    <property type="term" value="F:zinc ion binding"/>
    <property type="evidence" value="ECO:0007669"/>
    <property type="project" value="UniProtKB-KW"/>
</dbReference>
<evidence type="ECO:0000256" key="6">
    <source>
        <dbReference type="ARBA" id="ARBA00023242"/>
    </source>
</evidence>
<evidence type="ECO:0000256" key="5">
    <source>
        <dbReference type="ARBA" id="ARBA00022833"/>
    </source>
</evidence>
<dbReference type="Gene3D" id="3.30.160.60">
    <property type="entry name" value="Classic Zinc Finger"/>
    <property type="match status" value="3"/>
</dbReference>
<accession>A0A0L6V6Y2</accession>
<sequence length="362" mass="40217">MTTPADVPPVAEHDSGDPEGLAERRAGDEAPAISGAQRRSPTGVADQTTRASDDDRPGDDEGVSTKKDQAECRPCGRTFAGKKDYENHLWHSKRHFYCKPCKRDFSTSEARLAHQTHALAHRACKWCPSQPSATLAIHYQLVHRECPRCAIVFRDLDQFHAHCRATHPKIYCENCNKLFKTRNNLVIHELSHHHQARSIVCPWAECGAEFLSESGVVAHLESGSCVSGADQGMIDQMMETHDPRQVFLRRARLARPADPPTLPATPTGLYQCPLCPKKLQNIAALRQHQASAKHANNGRDPYKCPASSCNKAAFPSLSSLLLHKERGKCTLDRDVAKISNLDRLVLNLELSEAEVEGRNVMF</sequence>
<keyword evidence="2" id="KW-0479">Metal-binding</keyword>
<feature type="compositionally biased region" description="Polar residues" evidence="8">
    <location>
        <begin position="37"/>
        <end position="50"/>
    </location>
</feature>
<dbReference type="SUPFAM" id="SSF57667">
    <property type="entry name" value="beta-beta-alpha zinc fingers"/>
    <property type="match status" value="2"/>
</dbReference>
<organism evidence="10 11">
    <name type="scientific">Puccinia sorghi</name>
    <dbReference type="NCBI Taxonomy" id="27349"/>
    <lineage>
        <taxon>Eukaryota</taxon>
        <taxon>Fungi</taxon>
        <taxon>Dikarya</taxon>
        <taxon>Basidiomycota</taxon>
        <taxon>Pucciniomycotina</taxon>
        <taxon>Pucciniomycetes</taxon>
        <taxon>Pucciniales</taxon>
        <taxon>Pucciniaceae</taxon>
        <taxon>Puccinia</taxon>
    </lineage>
</organism>
<evidence type="ECO:0000256" key="8">
    <source>
        <dbReference type="SAM" id="MobiDB-lite"/>
    </source>
</evidence>
<evidence type="ECO:0000313" key="11">
    <source>
        <dbReference type="Proteomes" id="UP000037035"/>
    </source>
</evidence>
<feature type="compositionally biased region" description="Basic and acidic residues" evidence="8">
    <location>
        <begin position="11"/>
        <end position="28"/>
    </location>
</feature>
<reference evidence="10 11" key="1">
    <citation type="submission" date="2015-08" db="EMBL/GenBank/DDBJ databases">
        <title>Next Generation Sequencing and Analysis of the Genome of Puccinia sorghi L Schw, the Causal Agent of Maize Common Rust.</title>
        <authorList>
            <person name="Rochi L."/>
            <person name="Burguener G."/>
            <person name="Darino M."/>
            <person name="Turjanski A."/>
            <person name="Kreff E."/>
            <person name="Dieguez M.J."/>
            <person name="Sacco F."/>
        </authorList>
    </citation>
    <scope>NUCLEOTIDE SEQUENCE [LARGE SCALE GENOMIC DNA]</scope>
    <source>
        <strain evidence="10 11">RO10H11247</strain>
    </source>
</reference>
<dbReference type="STRING" id="27349.A0A0L6V6Y2"/>
<keyword evidence="4 7" id="KW-0863">Zinc-finger</keyword>
<name>A0A0L6V6Y2_9BASI</name>
<dbReference type="EMBL" id="LAVV01007262">
    <property type="protein sequence ID" value="KNZ56523.1"/>
    <property type="molecule type" value="Genomic_DNA"/>
</dbReference>
<dbReference type="PANTHER" id="PTHR24376">
    <property type="entry name" value="ZINC FINGER PROTEIN"/>
    <property type="match status" value="1"/>
</dbReference>
<keyword evidence="3" id="KW-0677">Repeat</keyword>
<protein>
    <recommendedName>
        <fullName evidence="9">C2H2-type domain-containing protein</fullName>
    </recommendedName>
</protein>
<dbReference type="GO" id="GO:0001228">
    <property type="term" value="F:DNA-binding transcription activator activity, RNA polymerase II-specific"/>
    <property type="evidence" value="ECO:0007669"/>
    <property type="project" value="TreeGrafter"/>
</dbReference>
<feature type="region of interest" description="Disordered" evidence="8">
    <location>
        <begin position="1"/>
        <end position="67"/>
    </location>
</feature>
<evidence type="ECO:0000313" key="10">
    <source>
        <dbReference type="EMBL" id="KNZ56523.1"/>
    </source>
</evidence>
<proteinExistence type="predicted"/>
<dbReference type="Proteomes" id="UP000037035">
    <property type="component" value="Unassembled WGS sequence"/>
</dbReference>
<feature type="domain" description="C2H2-type" evidence="9">
    <location>
        <begin position="70"/>
        <end position="100"/>
    </location>
</feature>
<dbReference type="InterPro" id="IPR036236">
    <property type="entry name" value="Znf_C2H2_sf"/>
</dbReference>
<comment type="subcellular location">
    <subcellularLocation>
        <location evidence="1">Nucleus</location>
    </subcellularLocation>
</comment>
<evidence type="ECO:0000256" key="1">
    <source>
        <dbReference type="ARBA" id="ARBA00004123"/>
    </source>
</evidence>
<dbReference type="OrthoDB" id="6077919at2759"/>
<dbReference type="VEuPathDB" id="FungiDB:VP01_2383g2"/>
<evidence type="ECO:0000256" key="7">
    <source>
        <dbReference type="PROSITE-ProRule" id="PRU00042"/>
    </source>
</evidence>
<gene>
    <name evidence="10" type="ORF">VP01_2383g2</name>
</gene>
<evidence type="ECO:0000256" key="3">
    <source>
        <dbReference type="ARBA" id="ARBA00022737"/>
    </source>
</evidence>
<dbReference type="GO" id="GO:0005634">
    <property type="term" value="C:nucleus"/>
    <property type="evidence" value="ECO:0007669"/>
    <property type="project" value="UniProtKB-SubCell"/>
</dbReference>
<dbReference type="PROSITE" id="PS50157">
    <property type="entry name" value="ZINC_FINGER_C2H2_2"/>
    <property type="match status" value="3"/>
</dbReference>
<feature type="domain" description="C2H2-type" evidence="9">
    <location>
        <begin position="170"/>
        <end position="197"/>
    </location>
</feature>
<feature type="domain" description="C2H2-type" evidence="9">
    <location>
        <begin position="270"/>
        <end position="301"/>
    </location>
</feature>